<dbReference type="Gene3D" id="3.30.200.20">
    <property type="entry name" value="Phosphorylase Kinase, domain 1"/>
    <property type="match status" value="1"/>
</dbReference>
<dbReference type="GO" id="GO:0004674">
    <property type="term" value="F:protein serine/threonine kinase activity"/>
    <property type="evidence" value="ECO:0007669"/>
    <property type="project" value="UniProtKB-KW"/>
</dbReference>
<dbReference type="InterPro" id="IPR055414">
    <property type="entry name" value="LRR_R13L4/SHOC2-like"/>
</dbReference>
<evidence type="ECO:0000256" key="14">
    <source>
        <dbReference type="ARBA" id="ARBA00022989"/>
    </source>
</evidence>
<dbReference type="GO" id="GO:0005886">
    <property type="term" value="C:plasma membrane"/>
    <property type="evidence" value="ECO:0007669"/>
    <property type="project" value="UniProtKB-SubCell"/>
</dbReference>
<evidence type="ECO:0000256" key="6">
    <source>
        <dbReference type="ARBA" id="ARBA00022614"/>
    </source>
</evidence>
<dbReference type="FunFam" id="2.60.120.430:FF:000004">
    <property type="entry name" value="Putative leucine-rich repeat receptor-like serine/threonine-protein kinase"/>
    <property type="match status" value="1"/>
</dbReference>
<keyword evidence="16 24" id="KW-0675">Receptor</keyword>
<comment type="caution">
    <text evidence="24">The sequence shown here is derived from an EMBL/GenBank/DDBJ whole genome shotgun (WGS) entry which is preliminary data.</text>
</comment>
<evidence type="ECO:0000256" key="13">
    <source>
        <dbReference type="ARBA" id="ARBA00022840"/>
    </source>
</evidence>
<keyword evidence="15 22" id="KW-0472">Membrane</keyword>
<dbReference type="PROSITE" id="PS00107">
    <property type="entry name" value="PROTEIN_KINASE_ATP"/>
    <property type="match status" value="1"/>
</dbReference>
<gene>
    <name evidence="24" type="ORF">COCNU_14G002490</name>
</gene>
<evidence type="ECO:0000256" key="1">
    <source>
        <dbReference type="ARBA" id="ARBA00004162"/>
    </source>
</evidence>
<proteinExistence type="predicted"/>
<dbReference type="InterPro" id="IPR000719">
    <property type="entry name" value="Prot_kinase_dom"/>
</dbReference>
<dbReference type="PANTHER" id="PTHR48006:SF60">
    <property type="entry name" value="PROTEIN KINASE DOMAIN-CONTAINING PROTEIN"/>
    <property type="match status" value="1"/>
</dbReference>
<dbReference type="Gene3D" id="1.10.510.10">
    <property type="entry name" value="Transferase(Phosphotransferase) domain 1"/>
    <property type="match status" value="1"/>
</dbReference>
<protein>
    <recommendedName>
        <fullName evidence="3">non-specific serine/threonine protein kinase</fullName>
        <ecNumber evidence="3">2.7.11.1</ecNumber>
    </recommendedName>
</protein>
<name>A0A8K0NBG1_COCNU</name>
<evidence type="ECO:0000256" key="10">
    <source>
        <dbReference type="ARBA" id="ARBA00022737"/>
    </source>
</evidence>
<organism evidence="24 25">
    <name type="scientific">Cocos nucifera</name>
    <name type="common">Coconut palm</name>
    <dbReference type="NCBI Taxonomy" id="13894"/>
    <lineage>
        <taxon>Eukaryota</taxon>
        <taxon>Viridiplantae</taxon>
        <taxon>Streptophyta</taxon>
        <taxon>Embryophyta</taxon>
        <taxon>Tracheophyta</taxon>
        <taxon>Spermatophyta</taxon>
        <taxon>Magnoliopsida</taxon>
        <taxon>Liliopsida</taxon>
        <taxon>Arecaceae</taxon>
        <taxon>Arecoideae</taxon>
        <taxon>Cocoseae</taxon>
        <taxon>Attaleinae</taxon>
        <taxon>Cocos</taxon>
    </lineage>
</organism>
<evidence type="ECO:0000256" key="15">
    <source>
        <dbReference type="ARBA" id="ARBA00023136"/>
    </source>
</evidence>
<dbReference type="InterPro" id="IPR017441">
    <property type="entry name" value="Protein_kinase_ATP_BS"/>
</dbReference>
<feature type="transmembrane region" description="Helical" evidence="22">
    <location>
        <begin position="476"/>
        <end position="503"/>
    </location>
</feature>
<feature type="domain" description="Protein kinase" evidence="23">
    <location>
        <begin position="535"/>
        <end position="813"/>
    </location>
</feature>
<keyword evidence="6" id="KW-0433">Leucine-rich repeat</keyword>
<dbReference type="AlphaFoldDB" id="A0A8K0NBG1"/>
<feature type="region of interest" description="Disordered" evidence="21">
    <location>
        <begin position="840"/>
        <end position="878"/>
    </location>
</feature>
<keyword evidence="11 20" id="KW-0547">Nucleotide-binding</keyword>
<dbReference type="InterPro" id="IPR021720">
    <property type="entry name" value="Malectin_dom"/>
</dbReference>
<dbReference type="EC" id="2.7.11.1" evidence="3"/>
<evidence type="ECO:0000256" key="20">
    <source>
        <dbReference type="PROSITE-ProRule" id="PRU10141"/>
    </source>
</evidence>
<evidence type="ECO:0000256" key="22">
    <source>
        <dbReference type="SAM" id="Phobius"/>
    </source>
</evidence>
<reference evidence="24" key="1">
    <citation type="journal article" date="2017" name="Gigascience">
        <title>The genome draft of coconut (Cocos nucifera).</title>
        <authorList>
            <person name="Xiao Y."/>
            <person name="Xu P."/>
            <person name="Fan H."/>
            <person name="Baudouin L."/>
            <person name="Xia W."/>
            <person name="Bocs S."/>
            <person name="Xu J."/>
            <person name="Li Q."/>
            <person name="Guo A."/>
            <person name="Zhou L."/>
            <person name="Li J."/>
            <person name="Wu Y."/>
            <person name="Ma Z."/>
            <person name="Armero A."/>
            <person name="Issali A.E."/>
            <person name="Liu N."/>
            <person name="Peng M."/>
            <person name="Yang Y."/>
        </authorList>
    </citation>
    <scope>NUCLEOTIDE SEQUENCE</scope>
    <source>
        <tissue evidence="24">Spear leaf of Hainan Tall coconut</tissue>
    </source>
</reference>
<dbReference type="PROSITE" id="PS00108">
    <property type="entry name" value="PROTEIN_KINASE_ST"/>
    <property type="match status" value="1"/>
</dbReference>
<keyword evidence="5" id="KW-0597">Phosphoprotein</keyword>
<keyword evidence="14 22" id="KW-1133">Transmembrane helix</keyword>
<evidence type="ECO:0000256" key="7">
    <source>
        <dbReference type="ARBA" id="ARBA00022679"/>
    </source>
</evidence>
<keyword evidence="4" id="KW-0723">Serine/threonine-protein kinase</keyword>
<keyword evidence="17" id="KW-0325">Glycoprotein</keyword>
<dbReference type="Proteomes" id="UP000797356">
    <property type="component" value="Chromosome 14"/>
</dbReference>
<dbReference type="InterPro" id="IPR001245">
    <property type="entry name" value="Ser-Thr/Tyr_kinase_cat_dom"/>
</dbReference>
<dbReference type="FunFam" id="3.80.10.10:FF:000383">
    <property type="entry name" value="Leucine-rich repeat receptor protein kinase EMS1"/>
    <property type="match status" value="1"/>
</dbReference>
<sequence length="878" mass="96796">MAVQALKVIASKLRKHWNFSVDPCSEDTSWLDPTSSKDVASSLTCECNTTSGVCHVTSIILKSQNLTGYLPEEFANLTFLSVLTLEDNQLQGPIPAALGNLVNLSRLLLSANNFSGDLLDSLGNLKNLEDLDMQGTSMEGPFPSTFGRLKSITELRVSDLKGGDGKFLPLQNMKNMKELVLRNLSISGQLPDFIGDMSKLKVLDLSFNNLTGPIPGSFNGLAKSINYMDVSYNSFTGSALTNCQQGNVNLVSSFSSTNSNSIASCLRRNLPCSGKAKNYNLFINCGGSKVTVDDHEYEDDSSLLGPSRYFESGSGKWAYSSTGDFVGNDKAEYVTRNASMLNMTNPELYTTARLNPLSLKYYGLCLQKGNYTVKLHFAEIMFTDNQTYPSVGERFFDVSIQGQKVLRDFNIAKEAKGTGKRIIKNFTTIVDGTLEIHFQWLGKGTNSIPQRGVYGPLISAISVTPNFKPDTGESKLSVGAVLGIVAGSCIVIMLILTLLWFCFRRKQAENSELRGLELQTGYFTIKQIKTATKNFDPGNKIGEGGFGSVYRGVLPDGSEIAVKQLSSKSKQGNREFINEIGMISALQHPNLVKLYGCCIEGNQLLLVYEYMENNSLAHALFGPQEYRLKLDWRTRRKICLGIARGLAFLHEESRLKIVHRDIKATNILLDKDLNAKISDFGLAKLDEEENSHISTRIAGTIGYMAPEYAMRGYLTDKADVYSFGVVALELVSGMSNTNYRPKEDFVYLLDWAYVLQEQGSLLELVDPNLGSNYPKEEALQMLNLALVCTNPSPTLRPTMSTVVSMLDGKTPVRVPEVKHSISRTEDIRFRSFERMFNESQSQSISGDGPWIDTSISAQSSKGSPSHSSTGKLLEDNTE</sequence>
<dbReference type="InterPro" id="IPR011009">
    <property type="entry name" value="Kinase-like_dom_sf"/>
</dbReference>
<dbReference type="FunFam" id="1.10.510.10:FF:000044">
    <property type="entry name" value="Putative LRR receptor-like serine/threonine-protein kinase"/>
    <property type="match status" value="1"/>
</dbReference>
<keyword evidence="10" id="KW-0677">Repeat</keyword>
<dbReference type="SUPFAM" id="SSF52058">
    <property type="entry name" value="L domain-like"/>
    <property type="match status" value="1"/>
</dbReference>
<keyword evidence="8 22" id="KW-0812">Transmembrane</keyword>
<evidence type="ECO:0000313" key="25">
    <source>
        <dbReference type="Proteomes" id="UP000797356"/>
    </source>
</evidence>
<evidence type="ECO:0000256" key="17">
    <source>
        <dbReference type="ARBA" id="ARBA00023180"/>
    </source>
</evidence>
<dbReference type="Pfam" id="PF07714">
    <property type="entry name" value="PK_Tyr_Ser-Thr"/>
    <property type="match status" value="1"/>
</dbReference>
<evidence type="ECO:0000256" key="3">
    <source>
        <dbReference type="ARBA" id="ARBA00012513"/>
    </source>
</evidence>
<dbReference type="Pfam" id="PF11721">
    <property type="entry name" value="Malectin"/>
    <property type="match status" value="1"/>
</dbReference>
<evidence type="ECO:0000256" key="19">
    <source>
        <dbReference type="ARBA" id="ARBA00048679"/>
    </source>
</evidence>
<dbReference type="CDD" id="cd14066">
    <property type="entry name" value="STKc_IRAK"/>
    <property type="match status" value="1"/>
</dbReference>
<dbReference type="InterPro" id="IPR051824">
    <property type="entry name" value="LRR_Rcpt-Like_S/T_Kinase"/>
</dbReference>
<dbReference type="OrthoDB" id="4062651at2759"/>
<evidence type="ECO:0000259" key="23">
    <source>
        <dbReference type="PROSITE" id="PS50011"/>
    </source>
</evidence>
<reference evidence="24" key="2">
    <citation type="submission" date="2019-07" db="EMBL/GenBank/DDBJ databases">
        <authorList>
            <person name="Yang Y."/>
            <person name="Bocs S."/>
            <person name="Baudouin L."/>
        </authorList>
    </citation>
    <scope>NUCLEOTIDE SEQUENCE</scope>
    <source>
        <tissue evidence="24">Spear leaf of Hainan Tall coconut</tissue>
    </source>
</reference>
<comment type="catalytic activity">
    <reaction evidence="19">
        <text>L-seryl-[protein] + ATP = O-phospho-L-seryl-[protein] + ADP + H(+)</text>
        <dbReference type="Rhea" id="RHEA:17989"/>
        <dbReference type="Rhea" id="RHEA-COMP:9863"/>
        <dbReference type="Rhea" id="RHEA-COMP:11604"/>
        <dbReference type="ChEBI" id="CHEBI:15378"/>
        <dbReference type="ChEBI" id="CHEBI:29999"/>
        <dbReference type="ChEBI" id="CHEBI:30616"/>
        <dbReference type="ChEBI" id="CHEBI:83421"/>
        <dbReference type="ChEBI" id="CHEBI:456216"/>
        <dbReference type="EC" id="2.7.11.1"/>
    </reaction>
</comment>
<keyword evidence="7" id="KW-0808">Transferase</keyword>
<dbReference type="InterPro" id="IPR032675">
    <property type="entry name" value="LRR_dom_sf"/>
</dbReference>
<dbReference type="Gene3D" id="2.60.120.430">
    <property type="entry name" value="Galactose-binding lectin"/>
    <property type="match status" value="1"/>
</dbReference>
<accession>A0A8K0NBG1</accession>
<evidence type="ECO:0000256" key="21">
    <source>
        <dbReference type="SAM" id="MobiDB-lite"/>
    </source>
</evidence>
<evidence type="ECO:0000256" key="5">
    <source>
        <dbReference type="ARBA" id="ARBA00022553"/>
    </source>
</evidence>
<keyword evidence="12 24" id="KW-0418">Kinase</keyword>
<dbReference type="EMBL" id="CM017885">
    <property type="protein sequence ID" value="KAG1367781.1"/>
    <property type="molecule type" value="Genomic_DNA"/>
</dbReference>
<comment type="subcellular location">
    <subcellularLocation>
        <location evidence="1">Cell membrane</location>
        <topology evidence="1">Single-pass membrane protein</topology>
    </subcellularLocation>
    <subcellularLocation>
        <location evidence="2">Membrane</location>
        <topology evidence="2">Single-pass type I membrane protein</topology>
    </subcellularLocation>
</comment>
<evidence type="ECO:0000256" key="12">
    <source>
        <dbReference type="ARBA" id="ARBA00022777"/>
    </source>
</evidence>
<dbReference type="Pfam" id="PF23598">
    <property type="entry name" value="LRR_14"/>
    <property type="match status" value="1"/>
</dbReference>
<evidence type="ECO:0000256" key="8">
    <source>
        <dbReference type="ARBA" id="ARBA00022692"/>
    </source>
</evidence>
<evidence type="ECO:0000256" key="2">
    <source>
        <dbReference type="ARBA" id="ARBA00004479"/>
    </source>
</evidence>
<dbReference type="Gene3D" id="3.80.10.10">
    <property type="entry name" value="Ribonuclease Inhibitor"/>
    <property type="match status" value="2"/>
</dbReference>
<dbReference type="SUPFAM" id="SSF56112">
    <property type="entry name" value="Protein kinase-like (PK-like)"/>
    <property type="match status" value="1"/>
</dbReference>
<feature type="binding site" evidence="20">
    <location>
        <position position="563"/>
    </location>
    <ligand>
        <name>ATP</name>
        <dbReference type="ChEBI" id="CHEBI:30616"/>
    </ligand>
</feature>
<dbReference type="GO" id="GO:0005524">
    <property type="term" value="F:ATP binding"/>
    <property type="evidence" value="ECO:0007669"/>
    <property type="project" value="UniProtKB-UniRule"/>
</dbReference>
<comment type="catalytic activity">
    <reaction evidence="18">
        <text>L-threonyl-[protein] + ATP = O-phospho-L-threonyl-[protein] + ADP + H(+)</text>
        <dbReference type="Rhea" id="RHEA:46608"/>
        <dbReference type="Rhea" id="RHEA-COMP:11060"/>
        <dbReference type="Rhea" id="RHEA-COMP:11605"/>
        <dbReference type="ChEBI" id="CHEBI:15378"/>
        <dbReference type="ChEBI" id="CHEBI:30013"/>
        <dbReference type="ChEBI" id="CHEBI:30616"/>
        <dbReference type="ChEBI" id="CHEBI:61977"/>
        <dbReference type="ChEBI" id="CHEBI:456216"/>
        <dbReference type="EC" id="2.7.11.1"/>
    </reaction>
</comment>
<feature type="compositionally biased region" description="Low complexity" evidence="21">
    <location>
        <begin position="856"/>
        <end position="868"/>
    </location>
</feature>
<evidence type="ECO:0000256" key="9">
    <source>
        <dbReference type="ARBA" id="ARBA00022729"/>
    </source>
</evidence>
<dbReference type="SMART" id="SM00220">
    <property type="entry name" value="S_TKc"/>
    <property type="match status" value="1"/>
</dbReference>
<evidence type="ECO:0000256" key="11">
    <source>
        <dbReference type="ARBA" id="ARBA00022741"/>
    </source>
</evidence>
<keyword evidence="13 20" id="KW-0067">ATP-binding</keyword>
<dbReference type="FunFam" id="3.30.200.20:FF:000217">
    <property type="entry name" value="probable LRR receptor-like serine/threonine-protein kinase At1g53430"/>
    <property type="match status" value="1"/>
</dbReference>
<evidence type="ECO:0000256" key="16">
    <source>
        <dbReference type="ARBA" id="ARBA00023170"/>
    </source>
</evidence>
<keyword evidence="25" id="KW-1185">Reference proteome</keyword>
<evidence type="ECO:0000256" key="18">
    <source>
        <dbReference type="ARBA" id="ARBA00047899"/>
    </source>
</evidence>
<evidence type="ECO:0000256" key="4">
    <source>
        <dbReference type="ARBA" id="ARBA00022527"/>
    </source>
</evidence>
<dbReference type="PANTHER" id="PTHR48006">
    <property type="entry name" value="LEUCINE-RICH REPEAT-CONTAINING PROTEIN DDB_G0281931-RELATED"/>
    <property type="match status" value="1"/>
</dbReference>
<evidence type="ECO:0000313" key="24">
    <source>
        <dbReference type="EMBL" id="KAG1367781.1"/>
    </source>
</evidence>
<keyword evidence="9" id="KW-0732">Signal</keyword>
<dbReference type="InterPro" id="IPR008271">
    <property type="entry name" value="Ser/Thr_kinase_AS"/>
</dbReference>
<dbReference type="PROSITE" id="PS50011">
    <property type="entry name" value="PROTEIN_KINASE_DOM"/>
    <property type="match status" value="1"/>
</dbReference>